<proteinExistence type="predicted"/>
<dbReference type="Gene3D" id="3.40.50.1820">
    <property type="entry name" value="alpha/beta hydrolase"/>
    <property type="match status" value="1"/>
</dbReference>
<dbReference type="Proteomes" id="UP000663760">
    <property type="component" value="Chromosome 5"/>
</dbReference>
<organism evidence="2 3">
    <name type="scientific">Spirodela intermedia</name>
    <name type="common">Intermediate duckweed</name>
    <dbReference type="NCBI Taxonomy" id="51605"/>
    <lineage>
        <taxon>Eukaryota</taxon>
        <taxon>Viridiplantae</taxon>
        <taxon>Streptophyta</taxon>
        <taxon>Embryophyta</taxon>
        <taxon>Tracheophyta</taxon>
        <taxon>Spermatophyta</taxon>
        <taxon>Magnoliopsida</taxon>
        <taxon>Liliopsida</taxon>
        <taxon>Araceae</taxon>
        <taxon>Lemnoideae</taxon>
        <taxon>Spirodela</taxon>
    </lineage>
</organism>
<dbReference type="GO" id="GO:0016787">
    <property type="term" value="F:hydrolase activity"/>
    <property type="evidence" value="ECO:0007669"/>
    <property type="project" value="InterPro"/>
</dbReference>
<evidence type="ECO:0000313" key="2">
    <source>
        <dbReference type="EMBL" id="CAA7396235.1"/>
    </source>
</evidence>
<dbReference type="SUPFAM" id="SSF53474">
    <property type="entry name" value="alpha/beta-Hydrolases"/>
    <property type="match status" value="1"/>
</dbReference>
<dbReference type="Pfam" id="PF07859">
    <property type="entry name" value="Abhydrolase_3"/>
    <property type="match status" value="1"/>
</dbReference>
<dbReference type="AlphaFoldDB" id="A0A7I8KGW4"/>
<dbReference type="InterPro" id="IPR029058">
    <property type="entry name" value="AB_hydrolase_fold"/>
</dbReference>
<evidence type="ECO:0000313" key="3">
    <source>
        <dbReference type="Proteomes" id="UP000663760"/>
    </source>
</evidence>
<dbReference type="OrthoDB" id="408631at2759"/>
<reference evidence="2" key="1">
    <citation type="submission" date="2020-02" db="EMBL/GenBank/DDBJ databases">
        <authorList>
            <person name="Scholz U."/>
            <person name="Mascher M."/>
            <person name="Fiebig A."/>
        </authorList>
    </citation>
    <scope>NUCLEOTIDE SEQUENCE</scope>
</reference>
<name>A0A7I8KGW4_SPIIN</name>
<evidence type="ECO:0000259" key="1">
    <source>
        <dbReference type="Pfam" id="PF07859"/>
    </source>
</evidence>
<gene>
    <name evidence="2" type="ORF">SI8410_05006898</name>
</gene>
<dbReference type="EMBL" id="LR746268">
    <property type="protein sequence ID" value="CAA7396235.1"/>
    <property type="molecule type" value="Genomic_DNA"/>
</dbReference>
<dbReference type="PANTHER" id="PTHR23024">
    <property type="entry name" value="ARYLACETAMIDE DEACETYLASE"/>
    <property type="match status" value="1"/>
</dbReference>
<sequence>MGVITPSVQPQNLGDGRVEEEIEGLIRVYEGGRVQRFPVVREVPSSWETEPGVTSGDAVVDASTRVWARFYVPSHAGRRPLLVYFHGGGFCLGSASWESYHRFSAMVAAQACCVVMSVNYRVAPEDRLPAAYDDAVAAVRWAVRAADCGAEDSGWWWRHRCDFSRVFLGGDSAGGAVAYHAAARLSGLPLKGMILIQPFFGGEERTPSERRMGQVAGSPLSLKVSDTYWRLALPVGARRDHPWCNPAAAGAGAGGQEVCRLPPVLTFAAEMDILRDRILELCKEMRREGRSVDFVLHGGVSHAFQVLDSSLISQDRTRDMISRIKTFVDKHQ</sequence>
<feature type="domain" description="Alpha/beta hydrolase fold-3" evidence="1">
    <location>
        <begin position="82"/>
        <end position="305"/>
    </location>
</feature>
<dbReference type="InterPro" id="IPR013094">
    <property type="entry name" value="AB_hydrolase_3"/>
</dbReference>
<dbReference type="PANTHER" id="PTHR23024:SF589">
    <property type="entry name" value="CARBOXYLESTERASE 17-RELATED"/>
    <property type="match status" value="1"/>
</dbReference>
<protein>
    <recommendedName>
        <fullName evidence="1">Alpha/beta hydrolase fold-3 domain-containing protein</fullName>
    </recommendedName>
</protein>
<accession>A0A7I8KGW4</accession>
<dbReference type="InterPro" id="IPR050466">
    <property type="entry name" value="Carboxylest/Gibb_receptor"/>
</dbReference>
<keyword evidence="3" id="KW-1185">Reference proteome</keyword>